<evidence type="ECO:0000256" key="6">
    <source>
        <dbReference type="ARBA" id="ARBA00022989"/>
    </source>
</evidence>
<dbReference type="OrthoDB" id="9798064at2"/>
<feature type="transmembrane region" description="Helical" evidence="8">
    <location>
        <begin position="101"/>
        <end position="120"/>
    </location>
</feature>
<accession>A0A0R3K3I2</accession>
<keyword evidence="10" id="KW-1185">Reference proteome</keyword>
<dbReference type="GO" id="GO:0005886">
    <property type="term" value="C:plasma membrane"/>
    <property type="evidence" value="ECO:0007669"/>
    <property type="project" value="UniProtKB-SubCell"/>
</dbReference>
<evidence type="ECO:0000256" key="7">
    <source>
        <dbReference type="ARBA" id="ARBA00023136"/>
    </source>
</evidence>
<reference evidence="9 10" key="1">
    <citation type="submission" date="2015-09" db="EMBL/GenBank/DDBJ databases">
        <title>Draft genome sequence of a Caloramator mitchellensis, a moderate thermophile from the Great Artesian Basin of Australia.</title>
        <authorList>
            <person name="Patel B.K."/>
        </authorList>
    </citation>
    <scope>NUCLEOTIDE SEQUENCE [LARGE SCALE GENOMIC DNA]</scope>
    <source>
        <strain evidence="9 10">VF08</strain>
    </source>
</reference>
<evidence type="ECO:0000256" key="8">
    <source>
        <dbReference type="SAM" id="Phobius"/>
    </source>
</evidence>
<organism evidence="9 10">
    <name type="scientific">Caloramator mitchellensis</name>
    <dbReference type="NCBI Taxonomy" id="908809"/>
    <lineage>
        <taxon>Bacteria</taxon>
        <taxon>Bacillati</taxon>
        <taxon>Bacillota</taxon>
        <taxon>Clostridia</taxon>
        <taxon>Eubacteriales</taxon>
        <taxon>Clostridiaceae</taxon>
        <taxon>Caloramator</taxon>
    </lineage>
</organism>
<dbReference type="EMBL" id="LKHP01000001">
    <property type="protein sequence ID" value="KRQ87972.1"/>
    <property type="molecule type" value="Genomic_DNA"/>
</dbReference>
<dbReference type="Proteomes" id="UP000052015">
    <property type="component" value="Unassembled WGS sequence"/>
</dbReference>
<dbReference type="InterPro" id="IPR004776">
    <property type="entry name" value="Mem_transp_PIN-like"/>
</dbReference>
<proteinExistence type="inferred from homology"/>
<name>A0A0R3K3I2_CALMK</name>
<keyword evidence="3" id="KW-0813">Transport</keyword>
<dbReference type="RefSeq" id="WP_057976064.1">
    <property type="nucleotide sequence ID" value="NZ_LKHP01000001.1"/>
</dbReference>
<evidence type="ECO:0000256" key="3">
    <source>
        <dbReference type="ARBA" id="ARBA00022448"/>
    </source>
</evidence>
<feature type="transmembrane region" description="Helical" evidence="8">
    <location>
        <begin position="159"/>
        <end position="179"/>
    </location>
</feature>
<feature type="transmembrane region" description="Helical" evidence="8">
    <location>
        <begin position="6"/>
        <end position="24"/>
    </location>
</feature>
<dbReference type="Pfam" id="PF03547">
    <property type="entry name" value="Mem_trans"/>
    <property type="match status" value="1"/>
</dbReference>
<comment type="caution">
    <text evidence="9">The sequence shown here is derived from an EMBL/GenBank/DDBJ whole genome shotgun (WGS) entry which is preliminary data.</text>
</comment>
<keyword evidence="6 8" id="KW-1133">Transmembrane helix</keyword>
<feature type="transmembrane region" description="Helical" evidence="8">
    <location>
        <begin position="191"/>
        <end position="209"/>
    </location>
</feature>
<evidence type="ECO:0000256" key="5">
    <source>
        <dbReference type="ARBA" id="ARBA00022692"/>
    </source>
</evidence>
<feature type="transmembrane region" description="Helical" evidence="8">
    <location>
        <begin position="247"/>
        <end position="270"/>
    </location>
</feature>
<feature type="transmembrane region" description="Helical" evidence="8">
    <location>
        <begin position="36"/>
        <end position="58"/>
    </location>
</feature>
<keyword evidence="5 8" id="KW-0812">Transmembrane</keyword>
<dbReference type="PANTHER" id="PTHR36838">
    <property type="entry name" value="AUXIN EFFLUX CARRIER FAMILY PROTEIN"/>
    <property type="match status" value="1"/>
</dbReference>
<evidence type="ECO:0000256" key="1">
    <source>
        <dbReference type="ARBA" id="ARBA00004651"/>
    </source>
</evidence>
<feature type="transmembrane region" description="Helical" evidence="8">
    <location>
        <begin position="70"/>
        <end position="89"/>
    </location>
</feature>
<evidence type="ECO:0000313" key="10">
    <source>
        <dbReference type="Proteomes" id="UP000052015"/>
    </source>
</evidence>
<protein>
    <submittedName>
        <fullName evidence="9">Putative transporter YfdV</fullName>
    </submittedName>
</protein>
<feature type="transmembrane region" description="Helical" evidence="8">
    <location>
        <begin position="126"/>
        <end position="147"/>
    </location>
</feature>
<dbReference type="AlphaFoldDB" id="A0A0R3K3I2"/>
<dbReference type="STRING" id="908809.ABG79_00137"/>
<evidence type="ECO:0000256" key="2">
    <source>
        <dbReference type="ARBA" id="ARBA00010145"/>
    </source>
</evidence>
<dbReference type="InterPro" id="IPR038770">
    <property type="entry name" value="Na+/solute_symporter_sf"/>
</dbReference>
<keyword evidence="7 8" id="KW-0472">Membrane</keyword>
<feature type="transmembrane region" description="Helical" evidence="8">
    <location>
        <begin position="282"/>
        <end position="301"/>
    </location>
</feature>
<comment type="similarity">
    <text evidence="2">Belongs to the auxin efflux carrier (TC 2.A.69) family.</text>
</comment>
<dbReference type="Gene3D" id="1.20.1530.20">
    <property type="match status" value="1"/>
</dbReference>
<dbReference type="PANTHER" id="PTHR36838:SF1">
    <property type="entry name" value="SLR1864 PROTEIN"/>
    <property type="match status" value="1"/>
</dbReference>
<dbReference type="PATRIC" id="fig|908809.3.peg.138"/>
<dbReference type="GO" id="GO:0055085">
    <property type="term" value="P:transmembrane transport"/>
    <property type="evidence" value="ECO:0007669"/>
    <property type="project" value="InterPro"/>
</dbReference>
<evidence type="ECO:0000256" key="4">
    <source>
        <dbReference type="ARBA" id="ARBA00022475"/>
    </source>
</evidence>
<evidence type="ECO:0000313" key="9">
    <source>
        <dbReference type="EMBL" id="KRQ87972.1"/>
    </source>
</evidence>
<keyword evidence="4" id="KW-1003">Cell membrane</keyword>
<comment type="subcellular location">
    <subcellularLocation>
        <location evidence="1">Cell membrane</location>
        <topology evidence="1">Multi-pass membrane protein</topology>
    </subcellularLocation>
</comment>
<feature type="transmembrane region" description="Helical" evidence="8">
    <location>
        <begin position="221"/>
        <end position="241"/>
    </location>
</feature>
<gene>
    <name evidence="9" type="ORF">ABG79_00137</name>
</gene>
<sequence>MNTQKIFTQVLVLFFIIVVGFFIRKKGIIDKKMNKGLTELILNVTLPFMIIASFNFPFSKDMLLNAGKLLLISALVHLSLVFASKYIFIKYPKEVKSVLRFSMIFSNCGFMGYPVVESVYGKEGVFYTAIFNISFNILIWTVGVMLFSPEKEDKNYKKALINPGILSVLIGLLVFMLSINIPEPLYKTLEMVGSTTTPLSMIIIGSMLADVNVKEIFGSSTTYVITFVRLIAIPIVTYLILKFLGYSGIFLGIPVLIMAMPAAANTALFAERYNADTNLASRCVFVTTLMSTFTIPLIMLLL</sequence>